<organism evidence="2 3">
    <name type="scientific">Streptomyces roseochromogenus subsp. oscitans DS 12.976</name>
    <dbReference type="NCBI Taxonomy" id="1352936"/>
    <lineage>
        <taxon>Bacteria</taxon>
        <taxon>Bacillati</taxon>
        <taxon>Actinomycetota</taxon>
        <taxon>Actinomycetes</taxon>
        <taxon>Kitasatosporales</taxon>
        <taxon>Streptomycetaceae</taxon>
        <taxon>Streptomyces</taxon>
    </lineage>
</organism>
<reference evidence="2 3" key="1">
    <citation type="journal article" date="2014" name="Genome Announc.">
        <title>Draft Genome Sequence of Streptomyces roseochromogenes subsp. oscitans DS 12.976, Producer of the Aminocoumarin Antibiotic Clorobiocin.</title>
        <authorList>
            <person name="Ruckert C."/>
            <person name="Kalinowski J."/>
            <person name="Heide L."/>
            <person name="Apel A.K."/>
        </authorList>
    </citation>
    <scope>NUCLEOTIDE SEQUENCE [LARGE SCALE GENOMIC DNA]</scope>
    <source>
        <strain evidence="2 3">DS 12.976</strain>
    </source>
</reference>
<keyword evidence="3" id="KW-1185">Reference proteome</keyword>
<feature type="region of interest" description="Disordered" evidence="1">
    <location>
        <begin position="89"/>
        <end position="118"/>
    </location>
</feature>
<evidence type="ECO:0000313" key="3">
    <source>
        <dbReference type="Proteomes" id="UP000017984"/>
    </source>
</evidence>
<feature type="compositionally biased region" description="Polar residues" evidence="1">
    <location>
        <begin position="44"/>
        <end position="55"/>
    </location>
</feature>
<proteinExistence type="predicted"/>
<comment type="caution">
    <text evidence="2">The sequence shown here is derived from an EMBL/GenBank/DDBJ whole genome shotgun (WGS) entry which is preliminary data.</text>
</comment>
<dbReference type="AlphaFoldDB" id="V6JR89"/>
<accession>V6JR89</accession>
<feature type="compositionally biased region" description="Low complexity" evidence="1">
    <location>
        <begin position="89"/>
        <end position="104"/>
    </location>
</feature>
<feature type="compositionally biased region" description="Acidic residues" evidence="1">
    <location>
        <begin position="62"/>
        <end position="72"/>
    </location>
</feature>
<protein>
    <submittedName>
        <fullName evidence="2">Uncharacterized protein</fullName>
    </submittedName>
</protein>
<evidence type="ECO:0000313" key="2">
    <source>
        <dbReference type="EMBL" id="EST21631.1"/>
    </source>
</evidence>
<feature type="region of interest" description="Disordered" evidence="1">
    <location>
        <begin position="1"/>
        <end position="28"/>
    </location>
</feature>
<feature type="compositionally biased region" description="Basic residues" evidence="1">
    <location>
        <begin position="108"/>
        <end position="118"/>
    </location>
</feature>
<name>V6JR89_STRRC</name>
<feature type="region of interest" description="Disordered" evidence="1">
    <location>
        <begin position="44"/>
        <end position="73"/>
    </location>
</feature>
<dbReference type="HOGENOM" id="CLU_2071879_0_0_11"/>
<evidence type="ECO:0000256" key="1">
    <source>
        <dbReference type="SAM" id="MobiDB-lite"/>
    </source>
</evidence>
<sequence>MLAVSNAASPYPALSPESTASTAADTRAPDGTFTAVIALLSSASRSTAGSVTEASSPAPAETETEGAADDDTAAVPACARALTYAVAPAVTPPTATTASAAYSSGRRRDGRARRLRRP</sequence>
<gene>
    <name evidence="2" type="ORF">M878_36525</name>
</gene>
<dbReference type="Proteomes" id="UP000017984">
    <property type="component" value="Chromosome"/>
</dbReference>
<dbReference type="EMBL" id="AWQX01000317">
    <property type="protein sequence ID" value="EST21631.1"/>
    <property type="molecule type" value="Genomic_DNA"/>
</dbReference>
<dbReference type="STRING" id="1352936.M878_36525"/>